<feature type="domain" description="Pyruvate:ferredoxin oxidoreductase core" evidence="3">
    <location>
        <begin position="247"/>
        <end position="341"/>
    </location>
</feature>
<gene>
    <name evidence="4" type="ORF">C1875_02155</name>
</gene>
<evidence type="ECO:0000259" key="2">
    <source>
        <dbReference type="Pfam" id="PF01855"/>
    </source>
</evidence>
<accession>A0A369MME8</accession>
<dbReference type="CDD" id="cd07034">
    <property type="entry name" value="TPP_PYR_PFOR_IOR-alpha_like"/>
    <property type="match status" value="1"/>
</dbReference>
<dbReference type="Pfam" id="PF01855">
    <property type="entry name" value="POR_N"/>
    <property type="match status" value="1"/>
</dbReference>
<evidence type="ECO:0000313" key="4">
    <source>
        <dbReference type="EMBL" id="RDB72827.1"/>
    </source>
</evidence>
<comment type="caution">
    <text evidence="4">The sequence shown here is derived from an EMBL/GenBank/DDBJ whole genome shotgun (WGS) entry which is preliminary data.</text>
</comment>
<dbReference type="EMBL" id="PPTU01000002">
    <property type="protein sequence ID" value="RDB72827.1"/>
    <property type="molecule type" value="Genomic_DNA"/>
</dbReference>
<evidence type="ECO:0000256" key="1">
    <source>
        <dbReference type="ARBA" id="ARBA00023002"/>
    </source>
</evidence>
<dbReference type="Gene3D" id="3.40.50.970">
    <property type="match status" value="1"/>
</dbReference>
<dbReference type="GO" id="GO:0000287">
    <property type="term" value="F:magnesium ion binding"/>
    <property type="evidence" value="ECO:0007669"/>
    <property type="project" value="UniProtKB-ARBA"/>
</dbReference>
<dbReference type="Proteomes" id="UP000253970">
    <property type="component" value="Unassembled WGS sequence"/>
</dbReference>
<name>A0A369MME8_EGGLN</name>
<proteinExistence type="predicted"/>
<dbReference type="EC" id="1.2.7.7" evidence="4"/>
<dbReference type="AlphaFoldDB" id="A0A369MME8"/>
<dbReference type="PANTHER" id="PTHR43088:SF1">
    <property type="entry name" value="SUBUNIT OF PYRUVATE:FLAVODOXIN OXIDOREDUCTASE"/>
    <property type="match status" value="1"/>
</dbReference>
<dbReference type="SUPFAM" id="SSF52518">
    <property type="entry name" value="Thiamin diphosphate-binding fold (THDP-binding)"/>
    <property type="match status" value="1"/>
</dbReference>
<dbReference type="GO" id="GO:0043807">
    <property type="term" value="F:3-methyl-2-oxobutanoate dehydrogenase (ferredoxin) activity"/>
    <property type="evidence" value="ECO:0007669"/>
    <property type="project" value="UniProtKB-EC"/>
</dbReference>
<dbReference type="PANTHER" id="PTHR43088">
    <property type="entry name" value="SUBUNIT OF PYRUVATE:FLAVODOXIN OXIDOREDUCTASE-RELATED"/>
    <property type="match status" value="1"/>
</dbReference>
<dbReference type="InterPro" id="IPR052368">
    <property type="entry name" value="2-oxoacid_oxidoreductase"/>
</dbReference>
<dbReference type="InterPro" id="IPR029061">
    <property type="entry name" value="THDP-binding"/>
</dbReference>
<dbReference type="SUPFAM" id="SSF52922">
    <property type="entry name" value="TK C-terminal domain-like"/>
    <property type="match status" value="1"/>
</dbReference>
<dbReference type="InterPro" id="IPR033412">
    <property type="entry name" value="PFOR_II"/>
</dbReference>
<feature type="domain" description="Pyruvate flavodoxin/ferredoxin oxidoreductase pyrimidine binding" evidence="2">
    <location>
        <begin position="16"/>
        <end position="191"/>
    </location>
</feature>
<dbReference type="InterPro" id="IPR002880">
    <property type="entry name" value="Pyrv_Fd/Flavodoxin_OxRdtase_N"/>
</dbReference>
<evidence type="ECO:0000259" key="3">
    <source>
        <dbReference type="Pfam" id="PF17147"/>
    </source>
</evidence>
<organism evidence="4 5">
    <name type="scientific">Eggerthella lenta</name>
    <name type="common">Eubacterium lentum</name>
    <dbReference type="NCBI Taxonomy" id="84112"/>
    <lineage>
        <taxon>Bacteria</taxon>
        <taxon>Bacillati</taxon>
        <taxon>Actinomycetota</taxon>
        <taxon>Coriobacteriia</taxon>
        <taxon>Eggerthellales</taxon>
        <taxon>Eggerthellaceae</taxon>
        <taxon>Eggerthella</taxon>
    </lineage>
</organism>
<dbReference type="RefSeq" id="WP_114532680.1">
    <property type="nucleotide sequence ID" value="NZ_JAQDVM010000003.1"/>
</dbReference>
<protein>
    <submittedName>
        <fullName evidence="4">3-methyl-2-oxobutanoate dehydrogenase subunit VorB</fullName>
        <ecNumber evidence="4">1.2.7.7</ecNumber>
    </submittedName>
</protein>
<dbReference type="NCBIfam" id="NF005507">
    <property type="entry name" value="PRK07119.1"/>
    <property type="match status" value="1"/>
</dbReference>
<reference evidence="4 5" key="1">
    <citation type="journal article" date="2018" name="Elife">
        <title>Discovery and characterization of a prevalent human gut bacterial enzyme sufficient for the inactivation of a family of plant toxins.</title>
        <authorList>
            <person name="Koppel N."/>
            <person name="Bisanz J.E."/>
            <person name="Pandelia M.E."/>
            <person name="Turnbaugh P.J."/>
            <person name="Balskus E.P."/>
        </authorList>
    </citation>
    <scope>NUCLEOTIDE SEQUENCE [LARGE SCALE GENOMIC DNA]</scope>
    <source>
        <strain evidence="4 5">W1 BHI 6</strain>
    </source>
</reference>
<dbReference type="Gene3D" id="3.40.50.920">
    <property type="match status" value="1"/>
</dbReference>
<dbReference type="InterPro" id="IPR009014">
    <property type="entry name" value="Transketo_C/PFOR_II"/>
</dbReference>
<keyword evidence="1 4" id="KW-0560">Oxidoreductase</keyword>
<sequence>MAEKVLMKGNEALAESALRAGCRFFFGYPITPQTELAAYMSKRMEKVGGTFLQAESEIAAINMVYGAAAAGARVMTSSSSPGISLKGEGISYMAGADLPGVIINVQRGGPGLGGIQPSQADYWQATRALGHGDFRVVVYAPSTVQEMADYVYTAFDVADKYRTPVMILADGMLGQMMEPVVMPEPIESLPEKPWATNGHKHQRPHNVVNSLYLTAEALEDLNVERYERYAAIERDEQRAESFMTDDADIVVVAFGASARVARSAVVAAREKGVKAGLIRPVTLWPFPVDAIEATIPTAKAYLSVEMNMGQMVDDVRLTVAGRRPVDFYGRTGGVIPTPVEVLAKLEAMNEAIAASAKGGE</sequence>
<evidence type="ECO:0000313" key="5">
    <source>
        <dbReference type="Proteomes" id="UP000253970"/>
    </source>
</evidence>
<dbReference type="Pfam" id="PF17147">
    <property type="entry name" value="PFOR_II"/>
    <property type="match status" value="1"/>
</dbReference>